<keyword evidence="2" id="KW-1133">Transmembrane helix</keyword>
<feature type="compositionally biased region" description="Basic and acidic residues" evidence="1">
    <location>
        <begin position="148"/>
        <end position="166"/>
    </location>
</feature>
<proteinExistence type="predicted"/>
<dbReference type="KEGG" id="hakz:J0X25_03955"/>
<evidence type="ECO:0000256" key="2">
    <source>
        <dbReference type="SAM" id="Phobius"/>
    </source>
</evidence>
<evidence type="ECO:0000313" key="3">
    <source>
        <dbReference type="EMBL" id="QSX00132.1"/>
    </source>
</evidence>
<evidence type="ECO:0000256" key="1">
    <source>
        <dbReference type="SAM" id="MobiDB-lite"/>
    </source>
</evidence>
<sequence length="505" mass="52181">MSSQDARLESGGFVPFYRSYTKTWIHAVATAGLTAFGTLTIVHRWFAALALASYVVPPVVLYLRHGRTDGRSVPDRDAPEPERRDADPAVEPGRDTSIPERTASEPEPEPRRAESKPDAERATSHETDELETADSSDETAKAVAGERASPRAERPSRGDPEAKTEPEPAAEVGTEPNAPEGPTAERESDPEPTAEPQSEPEPPAWHAVDAPTAATLRDVVLTEPNDTDGSSAGYAVGDGGVVLAGDGDEWTVVLEDGPAAGRNDLHGVDATADGEAVWVAGDSGALGRIDAETGRHTDYTAPEDITDNWLGVAVGGASGAETVLLIDGSGAVLRGEYRADGTDGPGLEWTGPEKPGSGSSLSGVALADDAVGYCCDTNDGVFETNDGGESFERVGLEGADGTLTDVATGGRDDCLVSADDGVVHRYDGGSTWTPERVADEALPGIDRHEGRTVACASDGAVHVREGAAADWERTDTGASAGLLAVSLGIGGIAAVGEDGTVVVRS</sequence>
<name>A0A8A2VF41_9EURY</name>
<keyword evidence="2" id="KW-0812">Transmembrane</keyword>
<organism evidence="3 4">
    <name type="scientific">Haloterrigena alkaliphila</name>
    <dbReference type="NCBI Taxonomy" id="2816475"/>
    <lineage>
        <taxon>Archaea</taxon>
        <taxon>Methanobacteriati</taxon>
        <taxon>Methanobacteriota</taxon>
        <taxon>Stenosarchaea group</taxon>
        <taxon>Halobacteria</taxon>
        <taxon>Halobacteriales</taxon>
        <taxon>Natrialbaceae</taxon>
        <taxon>Haloterrigena</taxon>
    </lineage>
</organism>
<dbReference type="EMBL" id="CP071462">
    <property type="protein sequence ID" value="QSX00132.1"/>
    <property type="molecule type" value="Genomic_DNA"/>
</dbReference>
<dbReference type="GeneID" id="63186430"/>
<protein>
    <submittedName>
        <fullName evidence="3">Uncharacterized protein</fullName>
    </submittedName>
</protein>
<feature type="compositionally biased region" description="Acidic residues" evidence="1">
    <location>
        <begin position="128"/>
        <end position="137"/>
    </location>
</feature>
<feature type="compositionally biased region" description="Basic and acidic residues" evidence="1">
    <location>
        <begin position="68"/>
        <end position="127"/>
    </location>
</feature>
<dbReference type="Proteomes" id="UP000663203">
    <property type="component" value="Chromosome"/>
</dbReference>
<keyword evidence="2" id="KW-0472">Membrane</keyword>
<keyword evidence="4" id="KW-1185">Reference proteome</keyword>
<reference evidence="3 4" key="1">
    <citation type="submission" date="2021-03" db="EMBL/GenBank/DDBJ databases">
        <title>Haloterrigena longa sp. nov. and Haloterrigena limicola sp. nov., extremely halophilic archaea isolated from a salt lake.</title>
        <authorList>
            <person name="Henglin C."/>
        </authorList>
    </citation>
    <scope>NUCLEOTIDE SEQUENCE [LARGE SCALE GENOMIC DNA]</scope>
    <source>
        <strain evidence="3 4">KZCA68</strain>
    </source>
</reference>
<dbReference type="InterPro" id="IPR015943">
    <property type="entry name" value="WD40/YVTN_repeat-like_dom_sf"/>
</dbReference>
<accession>A0A8A2VF41</accession>
<evidence type="ECO:0000313" key="4">
    <source>
        <dbReference type="Proteomes" id="UP000663203"/>
    </source>
</evidence>
<feature type="transmembrane region" description="Helical" evidence="2">
    <location>
        <begin position="21"/>
        <end position="39"/>
    </location>
</feature>
<dbReference type="RefSeq" id="WP_207289852.1">
    <property type="nucleotide sequence ID" value="NZ_CP071462.1"/>
</dbReference>
<gene>
    <name evidence="3" type="ORF">J0X25_03955</name>
</gene>
<dbReference type="AlphaFoldDB" id="A0A8A2VF41"/>
<feature type="region of interest" description="Disordered" evidence="1">
    <location>
        <begin position="68"/>
        <end position="206"/>
    </location>
</feature>
<dbReference type="Gene3D" id="2.130.10.10">
    <property type="entry name" value="YVTN repeat-like/Quinoprotein amine dehydrogenase"/>
    <property type="match status" value="1"/>
</dbReference>
<dbReference type="SUPFAM" id="SSF110296">
    <property type="entry name" value="Oligoxyloglucan reducing end-specific cellobiohydrolase"/>
    <property type="match status" value="1"/>
</dbReference>